<accession>C1MQL2</accession>
<feature type="domain" description="C2H2-type" evidence="5">
    <location>
        <begin position="57"/>
        <end position="86"/>
    </location>
</feature>
<keyword evidence="3" id="KW-0862">Zinc</keyword>
<dbReference type="InterPro" id="IPR013520">
    <property type="entry name" value="Ribonucl_H"/>
</dbReference>
<dbReference type="Gene3D" id="3.30.420.10">
    <property type="entry name" value="Ribonuclease H-like superfamily/Ribonuclease H"/>
    <property type="match status" value="1"/>
</dbReference>
<evidence type="ECO:0000256" key="3">
    <source>
        <dbReference type="PROSITE-ProRule" id="PRU00042"/>
    </source>
</evidence>
<keyword evidence="1" id="KW-0540">Nuclease</keyword>
<evidence type="ECO:0000313" key="7">
    <source>
        <dbReference type="Proteomes" id="UP000001876"/>
    </source>
</evidence>
<keyword evidence="3" id="KW-0863">Zinc-finger</keyword>
<dbReference type="SUPFAM" id="SSF53098">
    <property type="entry name" value="Ribonuclease H-like"/>
    <property type="match status" value="1"/>
</dbReference>
<dbReference type="KEGG" id="mpp:MICPUCDRAFT_57332"/>
<dbReference type="Pfam" id="PF00929">
    <property type="entry name" value="RNase_T"/>
    <property type="match status" value="1"/>
</dbReference>
<dbReference type="InterPro" id="IPR013087">
    <property type="entry name" value="Znf_C2H2_type"/>
</dbReference>
<dbReference type="RefSeq" id="XP_003057778.1">
    <property type="nucleotide sequence ID" value="XM_003057732.1"/>
</dbReference>
<dbReference type="AlphaFoldDB" id="C1MQL2"/>
<dbReference type="EMBL" id="GG663738">
    <property type="protein sequence ID" value="EEH57729.1"/>
    <property type="molecule type" value="Genomic_DNA"/>
</dbReference>
<dbReference type="InterPro" id="IPR012337">
    <property type="entry name" value="RNaseH-like_sf"/>
</dbReference>
<dbReference type="GO" id="GO:0004527">
    <property type="term" value="F:exonuclease activity"/>
    <property type="evidence" value="ECO:0007669"/>
    <property type="project" value="InterPro"/>
</dbReference>
<dbReference type="eggNOG" id="KOG2249">
    <property type="taxonomic scope" value="Eukaryota"/>
</dbReference>
<dbReference type="GO" id="GO:0008270">
    <property type="term" value="F:zinc ion binding"/>
    <property type="evidence" value="ECO:0007669"/>
    <property type="project" value="UniProtKB-KW"/>
</dbReference>
<dbReference type="STRING" id="564608.C1MQL2"/>
<dbReference type="PANTHER" id="PTHR12801:SF123">
    <property type="entry name" value="RNA EXONUCLEASE 4"/>
    <property type="match status" value="1"/>
</dbReference>
<dbReference type="SMART" id="SM00479">
    <property type="entry name" value="EXOIII"/>
    <property type="match status" value="1"/>
</dbReference>
<feature type="compositionally biased region" description="Low complexity" evidence="4">
    <location>
        <begin position="401"/>
        <end position="414"/>
    </location>
</feature>
<gene>
    <name evidence="6" type="ORF">MICPUCDRAFT_57332</name>
</gene>
<proteinExistence type="predicted"/>
<dbReference type="PROSITE" id="PS00028">
    <property type="entry name" value="ZINC_FINGER_C2H2_1"/>
    <property type="match status" value="1"/>
</dbReference>
<dbReference type="InterPro" id="IPR036397">
    <property type="entry name" value="RNaseH_sf"/>
</dbReference>
<organism evidence="7">
    <name type="scientific">Micromonas pusilla (strain CCMP1545)</name>
    <name type="common">Picoplanktonic green alga</name>
    <dbReference type="NCBI Taxonomy" id="564608"/>
    <lineage>
        <taxon>Eukaryota</taxon>
        <taxon>Viridiplantae</taxon>
        <taxon>Chlorophyta</taxon>
        <taxon>Mamiellophyceae</taxon>
        <taxon>Mamiellales</taxon>
        <taxon>Mamiellaceae</taxon>
        <taxon>Micromonas</taxon>
    </lineage>
</organism>
<evidence type="ECO:0000256" key="1">
    <source>
        <dbReference type="ARBA" id="ARBA00022722"/>
    </source>
</evidence>
<evidence type="ECO:0000256" key="4">
    <source>
        <dbReference type="SAM" id="MobiDB-lite"/>
    </source>
</evidence>
<feature type="region of interest" description="Disordered" evidence="4">
    <location>
        <begin position="390"/>
        <end position="442"/>
    </location>
</feature>
<keyword evidence="3" id="KW-0479">Metal-binding</keyword>
<name>C1MQL2_MICPC</name>
<dbReference type="OrthoDB" id="8191639at2759"/>
<protein>
    <submittedName>
        <fullName evidence="6">Predicted protein</fullName>
    </submittedName>
</protein>
<evidence type="ECO:0000256" key="2">
    <source>
        <dbReference type="ARBA" id="ARBA00022801"/>
    </source>
</evidence>
<dbReference type="OMA" id="IHQERCH"/>
<dbReference type="Proteomes" id="UP000001876">
    <property type="component" value="Unassembled WGS sequence"/>
</dbReference>
<dbReference type="PANTHER" id="PTHR12801">
    <property type="entry name" value="RNA EXONUCLEASE REXO1 / RECO3 FAMILY MEMBER-RELATED"/>
    <property type="match status" value="1"/>
</dbReference>
<dbReference type="PROSITE" id="PS50157">
    <property type="entry name" value="ZINC_FINGER_C2H2_2"/>
    <property type="match status" value="2"/>
</dbReference>
<sequence>MPSWERRPRPREAAPLRAWNGVDAVARVATARDETGENAARARRPNLNPPADGAGIVSCAHCYKRYKTVELLREHERDAGHSRHDPRCGECGKHFACVDTLRQHLGLTTGPSAARCKSAFEARGGCARCVFIPPSSPATTDEADADAASASARRERHRCPFDVAAAPARGRRRAVAVDCEMVGDDVDGGGAMCARVCVVDERGTALLSTHVAPTRPVTDYRTELTGVTEESLRGAPSFEDVRARVLALIRGGGGGGEVTPHDHAFLVGHDLAHDLECLDIAREIPRAMLRDTATYAPFKRHTHRPYKLRTLAEAFLGLHIQTDGVAHDPREDAHAAMRLYLGARDSCEVHHPDVDAREAAAAGTGEERGADGACGAPRFRCWCGDKVGAETTDADGDAPRRGASASTSTTPTKAGKSRAKGLAPSPVAVLKDATNVQSPSAK</sequence>
<dbReference type="Gene3D" id="3.30.160.60">
    <property type="entry name" value="Classic Zinc Finger"/>
    <property type="match status" value="1"/>
</dbReference>
<dbReference type="InterPro" id="IPR047021">
    <property type="entry name" value="REXO1/3/4-like"/>
</dbReference>
<reference evidence="6 7" key="1">
    <citation type="journal article" date="2009" name="Science">
        <title>Green evolution and dynamic adaptations revealed by genomes of the marine picoeukaryotes Micromonas.</title>
        <authorList>
            <person name="Worden A.Z."/>
            <person name="Lee J.H."/>
            <person name="Mock T."/>
            <person name="Rouze P."/>
            <person name="Simmons M.P."/>
            <person name="Aerts A.L."/>
            <person name="Allen A.E."/>
            <person name="Cuvelier M.L."/>
            <person name="Derelle E."/>
            <person name="Everett M.V."/>
            <person name="Foulon E."/>
            <person name="Grimwood J."/>
            <person name="Gundlach H."/>
            <person name="Henrissat B."/>
            <person name="Napoli C."/>
            <person name="McDonald S.M."/>
            <person name="Parker M.S."/>
            <person name="Rombauts S."/>
            <person name="Salamov A."/>
            <person name="Von Dassow P."/>
            <person name="Badger J.H."/>
            <person name="Coutinho P.M."/>
            <person name="Demir E."/>
            <person name="Dubchak I."/>
            <person name="Gentemann C."/>
            <person name="Eikrem W."/>
            <person name="Gready J.E."/>
            <person name="John U."/>
            <person name="Lanier W."/>
            <person name="Lindquist E.A."/>
            <person name="Lucas S."/>
            <person name="Mayer K.F."/>
            <person name="Moreau H."/>
            <person name="Not F."/>
            <person name="Otillar R."/>
            <person name="Panaud O."/>
            <person name="Pangilinan J."/>
            <person name="Paulsen I."/>
            <person name="Piegu B."/>
            <person name="Poliakov A."/>
            <person name="Robbens S."/>
            <person name="Schmutz J."/>
            <person name="Toulza E."/>
            <person name="Wyss T."/>
            <person name="Zelensky A."/>
            <person name="Zhou K."/>
            <person name="Armbrust E.V."/>
            <person name="Bhattacharya D."/>
            <person name="Goodenough U.W."/>
            <person name="Van de Peer Y."/>
            <person name="Grigoriev I.V."/>
        </authorList>
    </citation>
    <scope>NUCLEOTIDE SEQUENCE [LARGE SCALE GENOMIC DNA]</scope>
    <source>
        <strain evidence="6 7">CCMP1545</strain>
    </source>
</reference>
<dbReference type="GO" id="GO:0005634">
    <property type="term" value="C:nucleus"/>
    <property type="evidence" value="ECO:0007669"/>
    <property type="project" value="TreeGrafter"/>
</dbReference>
<keyword evidence="7" id="KW-1185">Reference proteome</keyword>
<evidence type="ECO:0000259" key="5">
    <source>
        <dbReference type="PROSITE" id="PS50157"/>
    </source>
</evidence>
<evidence type="ECO:0000313" key="6">
    <source>
        <dbReference type="EMBL" id="EEH57729.1"/>
    </source>
</evidence>
<keyword evidence="2" id="KW-0378">Hydrolase</keyword>
<dbReference type="GeneID" id="9683584"/>
<dbReference type="GO" id="GO:0003676">
    <property type="term" value="F:nucleic acid binding"/>
    <property type="evidence" value="ECO:0007669"/>
    <property type="project" value="InterPro"/>
</dbReference>
<feature type="domain" description="C2H2-type" evidence="5">
    <location>
        <begin position="86"/>
        <end position="113"/>
    </location>
</feature>